<evidence type="ECO:0000313" key="3">
    <source>
        <dbReference type="EnsemblMetazoa" id="ASIC004871-PA"/>
    </source>
</evidence>
<feature type="region of interest" description="Disordered" evidence="1">
    <location>
        <begin position="1"/>
        <end position="52"/>
    </location>
</feature>
<evidence type="ECO:0000313" key="4">
    <source>
        <dbReference type="Proteomes" id="UP000030765"/>
    </source>
</evidence>
<keyword evidence="2" id="KW-0401">Integrin</keyword>
<dbReference type="EMBL" id="KE524849">
    <property type="protein sequence ID" value="KFB37633.1"/>
    <property type="molecule type" value="Genomic_DNA"/>
</dbReference>
<dbReference type="EnsemblMetazoa" id="ASIC004871-RA">
    <property type="protein sequence ID" value="ASIC004871-PA"/>
    <property type="gene ID" value="ASIC004871"/>
</dbReference>
<feature type="region of interest" description="Disordered" evidence="1">
    <location>
        <begin position="77"/>
        <end position="137"/>
    </location>
</feature>
<reference evidence="2 4" key="1">
    <citation type="journal article" date="2014" name="BMC Genomics">
        <title>Genome sequence of Anopheles sinensis provides insight into genetics basis of mosquito competence for malaria parasites.</title>
        <authorList>
            <person name="Zhou D."/>
            <person name="Zhang D."/>
            <person name="Ding G."/>
            <person name="Shi L."/>
            <person name="Hou Q."/>
            <person name="Ye Y."/>
            <person name="Xu Y."/>
            <person name="Zhou H."/>
            <person name="Xiong C."/>
            <person name="Li S."/>
            <person name="Yu J."/>
            <person name="Hong S."/>
            <person name="Yu X."/>
            <person name="Zou P."/>
            <person name="Chen C."/>
            <person name="Chang X."/>
            <person name="Wang W."/>
            <person name="Lv Y."/>
            <person name="Sun Y."/>
            <person name="Ma L."/>
            <person name="Shen B."/>
            <person name="Zhu C."/>
        </authorList>
    </citation>
    <scope>NUCLEOTIDE SEQUENCE [LARGE SCALE GENOMIC DNA]</scope>
</reference>
<reference evidence="3" key="2">
    <citation type="submission" date="2020-05" db="UniProtKB">
        <authorList>
            <consortium name="EnsemblMetazoa"/>
        </authorList>
    </citation>
    <scope>IDENTIFICATION</scope>
</reference>
<evidence type="ECO:0000256" key="1">
    <source>
        <dbReference type="SAM" id="MobiDB-lite"/>
    </source>
</evidence>
<accession>A0A084VI39</accession>
<organism evidence="2">
    <name type="scientific">Anopheles sinensis</name>
    <name type="common">Mosquito</name>
    <dbReference type="NCBI Taxonomy" id="74873"/>
    <lineage>
        <taxon>Eukaryota</taxon>
        <taxon>Metazoa</taxon>
        <taxon>Ecdysozoa</taxon>
        <taxon>Arthropoda</taxon>
        <taxon>Hexapoda</taxon>
        <taxon>Insecta</taxon>
        <taxon>Pterygota</taxon>
        <taxon>Neoptera</taxon>
        <taxon>Endopterygota</taxon>
        <taxon>Diptera</taxon>
        <taxon>Nematocera</taxon>
        <taxon>Culicoidea</taxon>
        <taxon>Culicidae</taxon>
        <taxon>Anophelinae</taxon>
        <taxon>Anopheles</taxon>
    </lineage>
</organism>
<name>A0A084VI39_ANOSI</name>
<proteinExistence type="predicted"/>
<dbReference type="GO" id="GO:0007229">
    <property type="term" value="P:integrin-mediated signaling pathway"/>
    <property type="evidence" value="ECO:0007669"/>
    <property type="project" value="UniProtKB-KW"/>
</dbReference>
<dbReference type="EMBL" id="ATLV01013272">
    <property type="status" value="NOT_ANNOTATED_CDS"/>
    <property type="molecule type" value="Genomic_DNA"/>
</dbReference>
<feature type="compositionally biased region" description="Polar residues" evidence="1">
    <location>
        <begin position="102"/>
        <end position="111"/>
    </location>
</feature>
<keyword evidence="4" id="KW-1185">Reference proteome</keyword>
<dbReference type="AlphaFoldDB" id="A0A084VI39"/>
<feature type="compositionally biased region" description="Polar residues" evidence="1">
    <location>
        <begin position="77"/>
        <end position="90"/>
    </location>
</feature>
<dbReference type="VEuPathDB" id="VectorBase:ASIC004871"/>
<sequence>MFRFATAGPQFRSSYSPSPAQNRGPKWNARNPNHPSKLRQMLRPPMGRETARQRGVCWGRNNANCPTAGATALSGQEFSIPQSDSGSFPSDEQKHAERRNIVTRQKPNQPISFHPVRGLASVPDLPVPKRLGPHHRP</sequence>
<dbReference type="Proteomes" id="UP000030765">
    <property type="component" value="Unassembled WGS sequence"/>
</dbReference>
<protein>
    <submittedName>
        <fullName evidence="2 3">Integrin beta-1-like protein</fullName>
    </submittedName>
</protein>
<evidence type="ECO:0000313" key="2">
    <source>
        <dbReference type="EMBL" id="KFB37633.1"/>
    </source>
</evidence>
<gene>
    <name evidence="2" type="ORF">ZHAS_00004871</name>
</gene>
<feature type="compositionally biased region" description="Polar residues" evidence="1">
    <location>
        <begin position="11"/>
        <end position="21"/>
    </location>
</feature>
<feature type="compositionally biased region" description="Basic and acidic residues" evidence="1">
    <location>
        <begin position="91"/>
        <end position="100"/>
    </location>
</feature>